<dbReference type="EMBL" id="DRSQ01000038">
    <property type="protein sequence ID" value="HHE31368.1"/>
    <property type="molecule type" value="Genomic_DNA"/>
</dbReference>
<evidence type="ECO:0000313" key="7">
    <source>
        <dbReference type="EMBL" id="HHE31368.1"/>
    </source>
</evidence>
<evidence type="ECO:0000256" key="6">
    <source>
        <dbReference type="SAM" id="Phobius"/>
    </source>
</evidence>
<evidence type="ECO:0000256" key="2">
    <source>
        <dbReference type="ARBA" id="ARBA00022475"/>
    </source>
</evidence>
<organism evidence="7">
    <name type="scientific">Chlorobaculum parvum</name>
    <dbReference type="NCBI Taxonomy" id="274539"/>
    <lineage>
        <taxon>Bacteria</taxon>
        <taxon>Pseudomonadati</taxon>
        <taxon>Chlorobiota</taxon>
        <taxon>Chlorobiia</taxon>
        <taxon>Chlorobiales</taxon>
        <taxon>Chlorobiaceae</taxon>
        <taxon>Chlorobaculum</taxon>
    </lineage>
</organism>
<evidence type="ECO:0000256" key="3">
    <source>
        <dbReference type="ARBA" id="ARBA00022692"/>
    </source>
</evidence>
<feature type="transmembrane region" description="Helical" evidence="6">
    <location>
        <begin position="164"/>
        <end position="187"/>
    </location>
</feature>
<gene>
    <name evidence="7" type="ORF">ENL07_01680</name>
</gene>
<keyword evidence="2" id="KW-1003">Cell membrane</keyword>
<dbReference type="Proteomes" id="UP000886058">
    <property type="component" value="Unassembled WGS sequence"/>
</dbReference>
<comment type="caution">
    <text evidence="7">The sequence shown here is derived from an EMBL/GenBank/DDBJ whole genome shotgun (WGS) entry which is preliminary data.</text>
</comment>
<evidence type="ECO:0000256" key="1">
    <source>
        <dbReference type="ARBA" id="ARBA00004651"/>
    </source>
</evidence>
<feature type="transmembrane region" description="Helical" evidence="6">
    <location>
        <begin position="131"/>
        <end position="152"/>
    </location>
</feature>
<protein>
    <submittedName>
        <fullName evidence="7">Flippase-like domain-containing protein</fullName>
    </submittedName>
</protein>
<feature type="transmembrane region" description="Helical" evidence="6">
    <location>
        <begin position="12"/>
        <end position="29"/>
    </location>
</feature>
<evidence type="ECO:0000256" key="5">
    <source>
        <dbReference type="ARBA" id="ARBA00023136"/>
    </source>
</evidence>
<dbReference type="AlphaFoldDB" id="A0A7C5DE66"/>
<keyword evidence="5 6" id="KW-0472">Membrane</keyword>
<proteinExistence type="predicted"/>
<feature type="transmembrane region" description="Helical" evidence="6">
    <location>
        <begin position="300"/>
        <end position="321"/>
    </location>
</feature>
<dbReference type="GO" id="GO:0005886">
    <property type="term" value="C:plasma membrane"/>
    <property type="evidence" value="ECO:0007669"/>
    <property type="project" value="UniProtKB-SubCell"/>
</dbReference>
<feature type="transmembrane region" description="Helical" evidence="6">
    <location>
        <begin position="41"/>
        <end position="61"/>
    </location>
</feature>
<feature type="transmembrane region" description="Helical" evidence="6">
    <location>
        <begin position="268"/>
        <end position="288"/>
    </location>
</feature>
<sequence length="355" mass="38823">MQKQNKGAKKWLGYAGLAVGLLLISYLLFHEIDLAAAIERIRSIGISSVWILVPYLCLHVLETLAWQRLFPKEVGPVPFAGLFKIQVVSETVSMTLPAGVAVGEPLRPWLCRKFLGIPLPDGFASVAVRKLLLGVTQGIYTLLGAIAGFGMLQAVSSQMVGFKGLGIIMIAAALFITVAISMLLLLLTNGKAALSLHGLMMKIPFQKARAWLLEREAGFAETDRKLQHVKSGGLMPLIPVVLLYVGAWMTLAVESYLILSFLGVKVTFFQVLAFDTALTILRAIFFFIPSGLGIQDLGYLAFFHALGVPDYLAYGGAFVMLRRLKEVIWYAIGYSVMFMEGIHLQDAQQASEEGL</sequence>
<accession>A0A7C5DE66</accession>
<feature type="transmembrane region" description="Helical" evidence="6">
    <location>
        <begin position="234"/>
        <end position="262"/>
    </location>
</feature>
<comment type="subcellular location">
    <subcellularLocation>
        <location evidence="1">Cell membrane</location>
        <topology evidence="1">Multi-pass membrane protein</topology>
    </subcellularLocation>
</comment>
<dbReference type="PANTHER" id="PTHR39087:SF2">
    <property type="entry name" value="UPF0104 MEMBRANE PROTEIN MJ1595"/>
    <property type="match status" value="1"/>
</dbReference>
<dbReference type="PANTHER" id="PTHR39087">
    <property type="entry name" value="UPF0104 MEMBRANE PROTEIN MJ1595"/>
    <property type="match status" value="1"/>
</dbReference>
<dbReference type="InterPro" id="IPR022791">
    <property type="entry name" value="L-PG_synthase/AglD"/>
</dbReference>
<keyword evidence="3 6" id="KW-0812">Transmembrane</keyword>
<keyword evidence="4 6" id="KW-1133">Transmembrane helix</keyword>
<dbReference type="Pfam" id="PF03706">
    <property type="entry name" value="LPG_synthase_TM"/>
    <property type="match status" value="1"/>
</dbReference>
<evidence type="ECO:0000256" key="4">
    <source>
        <dbReference type="ARBA" id="ARBA00022989"/>
    </source>
</evidence>
<name>A0A7C5DE66_9CHLB</name>
<reference evidence="7" key="1">
    <citation type="journal article" date="2020" name="mSystems">
        <title>Genome- and Community-Level Interaction Insights into Carbon Utilization and Element Cycling Functions of Hydrothermarchaeota in Hydrothermal Sediment.</title>
        <authorList>
            <person name="Zhou Z."/>
            <person name="Liu Y."/>
            <person name="Xu W."/>
            <person name="Pan J."/>
            <person name="Luo Z.H."/>
            <person name="Li M."/>
        </authorList>
    </citation>
    <scope>NUCLEOTIDE SEQUENCE [LARGE SCALE GENOMIC DNA]</scope>
    <source>
        <strain evidence="7">HyVt-633</strain>
    </source>
</reference>
<dbReference type="NCBIfam" id="TIGR00374">
    <property type="entry name" value="flippase-like domain"/>
    <property type="match status" value="1"/>
</dbReference>